<protein>
    <recommendedName>
        <fullName evidence="4">DUF2946 domain-containing protein</fullName>
    </recommendedName>
</protein>
<gene>
    <name evidence="2" type="ORF">DH17_12045</name>
</gene>
<keyword evidence="1" id="KW-0472">Membrane</keyword>
<evidence type="ECO:0000313" key="3">
    <source>
        <dbReference type="Proteomes" id="UP000031012"/>
    </source>
</evidence>
<feature type="transmembrane region" description="Helical" evidence="1">
    <location>
        <begin position="102"/>
        <end position="119"/>
    </location>
</feature>
<accession>A0A0B2U8R9</accession>
<evidence type="ECO:0000256" key="1">
    <source>
        <dbReference type="SAM" id="Phobius"/>
    </source>
</evidence>
<keyword evidence="1" id="KW-0812">Transmembrane</keyword>
<organism evidence="2 3">
    <name type="scientific">Acinetobacter oleivorans</name>
    <dbReference type="NCBI Taxonomy" id="1148157"/>
    <lineage>
        <taxon>Bacteria</taxon>
        <taxon>Pseudomonadati</taxon>
        <taxon>Pseudomonadota</taxon>
        <taxon>Gammaproteobacteria</taxon>
        <taxon>Moraxellales</taxon>
        <taxon>Moraxellaceae</taxon>
        <taxon>Acinetobacter</taxon>
    </lineage>
</organism>
<dbReference type="Proteomes" id="UP000031012">
    <property type="component" value="Unassembled WGS sequence"/>
</dbReference>
<sequence length="138" mass="15868">MYRFGTIIGLLAILLQNFVFWQSLLPSEMHQQAVCAQIVEVMNHSKMNSEQHSSHHLKINSNKKLLDKSTHHDSNTGCHFCYLYSHIATIDGFKLSLFETGVTVRLIILTTLTYILFYLRRLFLSPQGRAPPQQLCFA</sequence>
<evidence type="ECO:0000313" key="2">
    <source>
        <dbReference type="EMBL" id="KHN67411.1"/>
    </source>
</evidence>
<keyword evidence="1" id="KW-1133">Transmembrane helix</keyword>
<name>A0A0B2U8R9_9GAMM</name>
<comment type="caution">
    <text evidence="2">The sequence shown here is derived from an EMBL/GenBank/DDBJ whole genome shotgun (WGS) entry which is preliminary data.</text>
</comment>
<reference evidence="2 3" key="1">
    <citation type="submission" date="2014-03" db="EMBL/GenBank/DDBJ databases">
        <title>Genome sequence of the diesel-degrader and plant-growth promoter Acinetobacter oleivorans PF-1 isolated from the roots of poplar tree.</title>
        <authorList>
            <person name="Gkorezis P."/>
            <person name="van Hamme J."/>
            <person name="Rineau F."/>
            <person name="Vangronsveld J."/>
            <person name="Francetti A."/>
        </authorList>
    </citation>
    <scope>NUCLEOTIDE SEQUENCE [LARGE SCALE GENOMIC DNA]</scope>
    <source>
        <strain evidence="2 3">PF1</strain>
    </source>
</reference>
<proteinExistence type="predicted"/>
<dbReference type="AlphaFoldDB" id="A0A0B2U8R9"/>
<evidence type="ECO:0008006" key="4">
    <source>
        <dbReference type="Google" id="ProtNLM"/>
    </source>
</evidence>
<dbReference type="EMBL" id="JHQK01000004">
    <property type="protein sequence ID" value="KHN67411.1"/>
    <property type="molecule type" value="Genomic_DNA"/>
</dbReference>